<evidence type="ECO:0000313" key="11">
    <source>
        <dbReference type="EMBL" id="QAS52875.1"/>
    </source>
</evidence>
<dbReference type="Proteomes" id="UP000287756">
    <property type="component" value="Chromosome"/>
</dbReference>
<dbReference type="PANTHER" id="PTHR35789">
    <property type="entry name" value="SPORE GERMINATION PROTEIN B3"/>
    <property type="match status" value="1"/>
</dbReference>
<keyword evidence="6" id="KW-0564">Palmitate</keyword>
<evidence type="ECO:0008006" key="13">
    <source>
        <dbReference type="Google" id="ProtNLM"/>
    </source>
</evidence>
<feature type="signal peptide" evidence="8">
    <location>
        <begin position="1"/>
        <end position="25"/>
    </location>
</feature>
<dbReference type="Gene3D" id="3.30.300.210">
    <property type="entry name" value="Nutrient germinant receptor protein C, domain 3"/>
    <property type="match status" value="1"/>
</dbReference>
<keyword evidence="4 8" id="KW-0732">Signal</keyword>
<protein>
    <recommendedName>
        <fullName evidence="13">Ger(X)C family spore germination protein</fullName>
    </recommendedName>
</protein>
<evidence type="ECO:0000259" key="9">
    <source>
        <dbReference type="Pfam" id="PF05504"/>
    </source>
</evidence>
<dbReference type="NCBIfam" id="TIGR02887">
    <property type="entry name" value="spore_ger_x_C"/>
    <property type="match status" value="1"/>
</dbReference>
<accession>A0A410MDY0</accession>
<dbReference type="OrthoDB" id="2592518at2"/>
<dbReference type="KEGG" id="hli:HLI_12050"/>
<comment type="similarity">
    <text evidence="2">Belongs to the GerABKC lipoprotein family.</text>
</comment>
<evidence type="ECO:0000256" key="1">
    <source>
        <dbReference type="ARBA" id="ARBA00004635"/>
    </source>
</evidence>
<dbReference type="Pfam" id="PF25198">
    <property type="entry name" value="Spore_GerAC_N"/>
    <property type="match status" value="1"/>
</dbReference>
<organism evidence="11 12">
    <name type="scientific">Halobacillus litoralis</name>
    <dbReference type="NCBI Taxonomy" id="45668"/>
    <lineage>
        <taxon>Bacteria</taxon>
        <taxon>Bacillati</taxon>
        <taxon>Bacillota</taxon>
        <taxon>Bacilli</taxon>
        <taxon>Bacillales</taxon>
        <taxon>Bacillaceae</taxon>
        <taxon>Halobacillus</taxon>
    </lineage>
</organism>
<dbReference type="Pfam" id="PF05504">
    <property type="entry name" value="Spore_GerAC"/>
    <property type="match status" value="1"/>
</dbReference>
<dbReference type="EMBL" id="CP026118">
    <property type="protein sequence ID" value="QAS52875.1"/>
    <property type="molecule type" value="Genomic_DNA"/>
</dbReference>
<evidence type="ECO:0000256" key="7">
    <source>
        <dbReference type="ARBA" id="ARBA00023288"/>
    </source>
</evidence>
<evidence type="ECO:0000256" key="8">
    <source>
        <dbReference type="SAM" id="SignalP"/>
    </source>
</evidence>
<dbReference type="InterPro" id="IPR038501">
    <property type="entry name" value="Spore_GerAC_C_sf"/>
</dbReference>
<evidence type="ECO:0000259" key="10">
    <source>
        <dbReference type="Pfam" id="PF25198"/>
    </source>
</evidence>
<feature type="domain" description="Spore germination GerAC-like C-terminal" evidence="9">
    <location>
        <begin position="199"/>
        <end position="358"/>
    </location>
</feature>
<dbReference type="AlphaFoldDB" id="A0A410MDY0"/>
<dbReference type="RefSeq" id="WP_128525153.1">
    <property type="nucleotide sequence ID" value="NZ_CP026118.1"/>
</dbReference>
<name>A0A410MDY0_9BACI</name>
<dbReference type="PROSITE" id="PS51257">
    <property type="entry name" value="PROKAR_LIPOPROTEIN"/>
    <property type="match status" value="1"/>
</dbReference>
<evidence type="ECO:0000256" key="3">
    <source>
        <dbReference type="ARBA" id="ARBA00022544"/>
    </source>
</evidence>
<keyword evidence="7" id="KW-0449">Lipoprotein</keyword>
<dbReference type="PANTHER" id="PTHR35789:SF1">
    <property type="entry name" value="SPORE GERMINATION PROTEIN B3"/>
    <property type="match status" value="1"/>
</dbReference>
<gene>
    <name evidence="11" type="ORF">HLI_12050</name>
</gene>
<evidence type="ECO:0000256" key="5">
    <source>
        <dbReference type="ARBA" id="ARBA00023136"/>
    </source>
</evidence>
<comment type="subcellular location">
    <subcellularLocation>
        <location evidence="1">Membrane</location>
        <topology evidence="1">Lipid-anchor</topology>
    </subcellularLocation>
</comment>
<dbReference type="GO" id="GO:0016020">
    <property type="term" value="C:membrane"/>
    <property type="evidence" value="ECO:0007669"/>
    <property type="project" value="UniProtKB-SubCell"/>
</dbReference>
<dbReference type="InterPro" id="IPR046953">
    <property type="entry name" value="Spore_GerAC-like_C"/>
</dbReference>
<evidence type="ECO:0000256" key="4">
    <source>
        <dbReference type="ARBA" id="ARBA00022729"/>
    </source>
</evidence>
<evidence type="ECO:0000313" key="12">
    <source>
        <dbReference type="Proteomes" id="UP000287756"/>
    </source>
</evidence>
<dbReference type="InterPro" id="IPR057336">
    <property type="entry name" value="GerAC_N"/>
</dbReference>
<evidence type="ECO:0000256" key="2">
    <source>
        <dbReference type="ARBA" id="ARBA00007886"/>
    </source>
</evidence>
<dbReference type="GO" id="GO:0009847">
    <property type="term" value="P:spore germination"/>
    <property type="evidence" value="ECO:0007669"/>
    <property type="project" value="InterPro"/>
</dbReference>
<evidence type="ECO:0000256" key="6">
    <source>
        <dbReference type="ARBA" id="ARBA00023139"/>
    </source>
</evidence>
<keyword evidence="5" id="KW-0472">Membrane</keyword>
<feature type="chain" id="PRO_5039651639" description="Ger(X)C family spore germination protein" evidence="8">
    <location>
        <begin position="26"/>
        <end position="361"/>
    </location>
</feature>
<reference evidence="11 12" key="1">
    <citation type="submission" date="2018-01" db="EMBL/GenBank/DDBJ databases">
        <title>The whole genome sequencing and assembly of Halobacillus litoralis ERB031 strain.</title>
        <authorList>
            <person name="Lee S.-J."/>
            <person name="Park M.-K."/>
            <person name="Kim J.-Y."/>
            <person name="Lee Y.-J."/>
            <person name="Yi H."/>
            <person name="Bahn Y.-S."/>
            <person name="Kim J.F."/>
            <person name="Lee D.-W."/>
        </authorList>
    </citation>
    <scope>NUCLEOTIDE SEQUENCE [LARGE SCALE GENOMIC DNA]</scope>
    <source>
        <strain evidence="11 12">ERB 031</strain>
    </source>
</reference>
<feature type="domain" description="Spore germination protein N-terminal" evidence="10">
    <location>
        <begin position="25"/>
        <end position="190"/>
    </location>
</feature>
<dbReference type="InterPro" id="IPR008844">
    <property type="entry name" value="Spore_GerAC-like"/>
</dbReference>
<sequence>MNNKTRLLLSIVLCYLLVGCMPNQSVEENAIIEIAGYDRGEEEKIEGTVSIPQYGRDEKKTSASELYLSVRADSVKDVEKEIQKQSSKPITIGKLAVTLYSEELAEEDISDIIDVLSRDPRLSRNMYIGIAEGEAKSLIEGGYTQDETTSKYLQGLIENNMHFNFPKTSLHDYLYAYYAEGMDGYLPILSRKNDYVELSGIGFLNNGKLVRKIPDSDVFVFKMMKENFKKGMQDLDFKEGTILMDNIGSHVEYRLKGTTDQPEFEIDVKMKAVVNEMVGIHQDINEGLAKEMEETFKDYYQKKANEMIQMFKEEKIDPLGLGHFAKSRRESFDLKKWEDAYPELPVDVKISVDITEYGIFS</sequence>
<keyword evidence="3" id="KW-0309">Germination</keyword>
<proteinExistence type="inferred from homology"/>